<feature type="binding site" evidence="9">
    <location>
        <begin position="36"/>
        <end position="43"/>
    </location>
    <ligand>
        <name>ATP</name>
        <dbReference type="ChEBI" id="CHEBI:30616"/>
    </ligand>
</feature>
<evidence type="ECO:0000256" key="2">
    <source>
        <dbReference type="ARBA" id="ARBA00008016"/>
    </source>
</evidence>
<dbReference type="HAMAP" id="MF_00365">
    <property type="entry name" value="RecF"/>
    <property type="match status" value="1"/>
</dbReference>
<evidence type="ECO:0000256" key="5">
    <source>
        <dbReference type="ARBA" id="ARBA00022705"/>
    </source>
</evidence>
<dbReference type="PANTHER" id="PTHR32182:SF0">
    <property type="entry name" value="DNA REPLICATION AND REPAIR PROTEIN RECF"/>
    <property type="match status" value="1"/>
</dbReference>
<dbReference type="Gene3D" id="1.20.1050.90">
    <property type="entry name" value="RecF/RecN/SMC, N-terminal domain"/>
    <property type="match status" value="1"/>
</dbReference>
<dbReference type="GO" id="GO:0009432">
    <property type="term" value="P:SOS response"/>
    <property type="evidence" value="ECO:0007669"/>
    <property type="project" value="UniProtKB-UniRule"/>
</dbReference>
<protein>
    <recommendedName>
        <fullName evidence="3 9">DNA replication and repair protein RecF</fullName>
    </recommendedName>
</protein>
<keyword evidence="8 9" id="KW-0238">DNA-binding</keyword>
<dbReference type="SMART" id="SM00382">
    <property type="entry name" value="AAA"/>
    <property type="match status" value="1"/>
</dbReference>
<dbReference type="Pfam" id="PF02463">
    <property type="entry name" value="SMC_N"/>
    <property type="match status" value="1"/>
</dbReference>
<sequence>MCADRANRLSRLVVTDFRSYARAEIELDGRPVVLTGENGAGKTNLLEAVSLLSPGRGLRGAAYAEIARDGGAGGWAVAATAETPEGPVRIGTGIAPGAEAARSRAVRIDGANASGAGALGAHLRVVWLTPAMDRLFVEGAGERRRFLDRLVMGFDPAHGTRVNAYERVLRERNRLLADGVMDESWLGGLEEQMAEHGVAIAAARVETLARLRGAIDAASEAHFPRADIALEGTLEEALAGKPAVDVEDDFIRRLAAARARDAGAGRTLEGPHRSDLLVRHRAKDREARLCSTGEQKALLIGIVLANARLLAAQGRAPLLLLDEIAAHLDEERRRALFDEIVALGLQAFMTGTDPVLFAALGAAAQSFDVKRGAVTQLN</sequence>
<dbReference type="Gene3D" id="3.40.50.300">
    <property type="entry name" value="P-loop containing nucleotide triphosphate hydrolases"/>
    <property type="match status" value="1"/>
</dbReference>
<evidence type="ECO:0000256" key="4">
    <source>
        <dbReference type="ARBA" id="ARBA00022490"/>
    </source>
</evidence>
<comment type="function">
    <text evidence="9 10">The RecF protein is involved in DNA metabolism; it is required for DNA replication and normal SOS inducibility. RecF binds preferentially to single-stranded, linear DNA. It also seems to bind ATP.</text>
</comment>
<dbReference type="InterPro" id="IPR001238">
    <property type="entry name" value="DNA-binding_RecF"/>
</dbReference>
<evidence type="ECO:0000256" key="9">
    <source>
        <dbReference type="HAMAP-Rule" id="MF_00365"/>
    </source>
</evidence>
<evidence type="ECO:0000313" key="13">
    <source>
        <dbReference type="Proteomes" id="UP000468901"/>
    </source>
</evidence>
<dbReference type="InterPro" id="IPR003593">
    <property type="entry name" value="AAA+_ATPase"/>
</dbReference>
<accession>A0A6N6VTC9</accession>
<evidence type="ECO:0000313" key="12">
    <source>
        <dbReference type="EMBL" id="KAB7742906.1"/>
    </source>
</evidence>
<dbReference type="EMBL" id="WESC01000001">
    <property type="protein sequence ID" value="KAB7742906.1"/>
    <property type="molecule type" value="Genomic_DNA"/>
</dbReference>
<name>A0A6N6VTC9_9HYPH</name>
<dbReference type="NCBIfam" id="TIGR00611">
    <property type="entry name" value="recf"/>
    <property type="match status" value="1"/>
</dbReference>
<keyword evidence="4 9" id="KW-0963">Cytoplasm</keyword>
<dbReference type="GO" id="GO:0000731">
    <property type="term" value="P:DNA synthesis involved in DNA repair"/>
    <property type="evidence" value="ECO:0007669"/>
    <property type="project" value="TreeGrafter"/>
</dbReference>
<feature type="domain" description="AAA+ ATPase" evidence="11">
    <location>
        <begin position="28"/>
        <end position="373"/>
    </location>
</feature>
<evidence type="ECO:0000256" key="1">
    <source>
        <dbReference type="ARBA" id="ARBA00004496"/>
    </source>
</evidence>
<dbReference type="InterPro" id="IPR042174">
    <property type="entry name" value="RecF_2"/>
</dbReference>
<evidence type="ECO:0000256" key="10">
    <source>
        <dbReference type="RuleBase" id="RU000578"/>
    </source>
</evidence>
<dbReference type="GO" id="GO:0005524">
    <property type="term" value="F:ATP binding"/>
    <property type="evidence" value="ECO:0007669"/>
    <property type="project" value="UniProtKB-UniRule"/>
</dbReference>
<keyword evidence="6 9" id="KW-0547">Nucleotide-binding</keyword>
<dbReference type="PROSITE" id="PS00617">
    <property type="entry name" value="RECF_1"/>
    <property type="match status" value="1"/>
</dbReference>
<comment type="subcellular location">
    <subcellularLocation>
        <location evidence="1 9 10">Cytoplasm</location>
    </subcellularLocation>
</comment>
<comment type="similarity">
    <text evidence="2 9 10">Belongs to the RecF family.</text>
</comment>
<dbReference type="AlphaFoldDB" id="A0A6N6VTC9"/>
<evidence type="ECO:0000256" key="7">
    <source>
        <dbReference type="ARBA" id="ARBA00022840"/>
    </source>
</evidence>
<keyword evidence="9 10" id="KW-0742">SOS response</keyword>
<keyword evidence="7 9" id="KW-0067">ATP-binding</keyword>
<dbReference type="GO" id="GO:0005737">
    <property type="term" value="C:cytoplasm"/>
    <property type="evidence" value="ECO:0007669"/>
    <property type="project" value="UniProtKB-SubCell"/>
</dbReference>
<dbReference type="SUPFAM" id="SSF52540">
    <property type="entry name" value="P-loop containing nucleoside triphosphate hydrolases"/>
    <property type="match status" value="1"/>
</dbReference>
<evidence type="ECO:0000256" key="3">
    <source>
        <dbReference type="ARBA" id="ARBA00020170"/>
    </source>
</evidence>
<reference evidence="12 13" key="1">
    <citation type="submission" date="2019-09" db="EMBL/GenBank/DDBJ databases">
        <title>Parvibaculum sedimenti sp. nov., isolated from sediment.</title>
        <authorList>
            <person name="Wang Y."/>
        </authorList>
    </citation>
    <scope>NUCLEOTIDE SEQUENCE [LARGE SCALE GENOMIC DNA]</scope>
    <source>
        <strain evidence="12 13">HXT-9</strain>
    </source>
</reference>
<dbReference type="InterPro" id="IPR018078">
    <property type="entry name" value="DNA-binding_RecF_CS"/>
</dbReference>
<keyword evidence="9 10" id="KW-0234">DNA repair</keyword>
<keyword evidence="5 9" id="KW-0235">DNA replication</keyword>
<organism evidence="12 13">
    <name type="scientific">Parvibaculum sedimenti</name>
    <dbReference type="NCBI Taxonomy" id="2608632"/>
    <lineage>
        <taxon>Bacteria</taxon>
        <taxon>Pseudomonadati</taxon>
        <taxon>Pseudomonadota</taxon>
        <taxon>Alphaproteobacteria</taxon>
        <taxon>Hyphomicrobiales</taxon>
        <taxon>Parvibaculaceae</taxon>
        <taxon>Parvibaculum</taxon>
    </lineage>
</organism>
<proteinExistence type="inferred from homology"/>
<dbReference type="InterPro" id="IPR003395">
    <property type="entry name" value="RecF/RecN/SMC_N"/>
</dbReference>
<gene>
    <name evidence="9 12" type="primary">recF</name>
    <name evidence="12" type="ORF">F2P47_00430</name>
</gene>
<dbReference type="Proteomes" id="UP000468901">
    <property type="component" value="Unassembled WGS sequence"/>
</dbReference>
<keyword evidence="9 10" id="KW-0227">DNA damage</keyword>
<dbReference type="PANTHER" id="PTHR32182">
    <property type="entry name" value="DNA REPLICATION AND REPAIR PROTEIN RECF"/>
    <property type="match status" value="1"/>
</dbReference>
<dbReference type="GO" id="GO:0006260">
    <property type="term" value="P:DNA replication"/>
    <property type="evidence" value="ECO:0007669"/>
    <property type="project" value="UniProtKB-UniRule"/>
</dbReference>
<keyword evidence="13" id="KW-1185">Reference proteome</keyword>
<dbReference type="GO" id="GO:0003697">
    <property type="term" value="F:single-stranded DNA binding"/>
    <property type="evidence" value="ECO:0007669"/>
    <property type="project" value="UniProtKB-UniRule"/>
</dbReference>
<dbReference type="PROSITE" id="PS00618">
    <property type="entry name" value="RECF_2"/>
    <property type="match status" value="1"/>
</dbReference>
<evidence type="ECO:0000256" key="8">
    <source>
        <dbReference type="ARBA" id="ARBA00023125"/>
    </source>
</evidence>
<evidence type="ECO:0000259" key="11">
    <source>
        <dbReference type="SMART" id="SM00382"/>
    </source>
</evidence>
<dbReference type="GO" id="GO:0006302">
    <property type="term" value="P:double-strand break repair"/>
    <property type="evidence" value="ECO:0007669"/>
    <property type="project" value="TreeGrafter"/>
</dbReference>
<comment type="caution">
    <text evidence="12">The sequence shown here is derived from an EMBL/GenBank/DDBJ whole genome shotgun (WGS) entry which is preliminary data.</text>
</comment>
<dbReference type="InterPro" id="IPR027417">
    <property type="entry name" value="P-loop_NTPase"/>
</dbReference>
<evidence type="ECO:0000256" key="6">
    <source>
        <dbReference type="ARBA" id="ARBA00022741"/>
    </source>
</evidence>